<dbReference type="Proteomes" id="UP000037751">
    <property type="component" value="Unassembled WGS sequence"/>
</dbReference>
<evidence type="ECO:0000313" key="8">
    <source>
        <dbReference type="Proteomes" id="UP000037751"/>
    </source>
</evidence>
<dbReference type="AlphaFoldDB" id="A0A0M8MJ49"/>
<comment type="subcellular location">
    <subcellularLocation>
        <location evidence="1">Membrane</location>
    </subcellularLocation>
</comment>
<dbReference type="GeneID" id="28729152"/>
<dbReference type="VEuPathDB" id="FungiDB:Malapachy_2790"/>
<sequence>MSGLGMKTPWVSGEELDTYVKTTLPFYYNDKPRFLDAFSDKALALALPVLIYWSASMFYHALDVHRPAWSEKYRMHTPDELKKKNRVSKERVILMVILQHAIQTFLGIVIMYDTPANRFHRMDVNPEKDIARILAWVRVLHDYVDIRDVVLVRAAIALYWWGIPWLQFWFACFVMDAWEYLLHRTMHEVRFLYRMLHSHHHRLYVPYAFGALYNHPLEGMLLDTFGAEIARVVSFMTLRQTIVFFTISTFKTVCDHCGYAFPWYYNPIQALFPNNAEYHDVHHQSQGLRFNYSQPYFVHFDTIFGTRVDPADFRDMLAKKGLKFEKAAAIKAEVDAQAAPDKTEPDLDDRSCIENARGPVAAPRPKLLSVYTTASIWSVFLFTGILVVPVLSYSMM</sequence>
<keyword evidence="3 5" id="KW-1133">Transmembrane helix</keyword>
<feature type="domain" description="Fatty acid hydroxylase" evidence="6">
    <location>
        <begin position="170"/>
        <end position="306"/>
    </location>
</feature>
<dbReference type="GO" id="GO:0008610">
    <property type="term" value="P:lipid biosynthetic process"/>
    <property type="evidence" value="ECO:0007669"/>
    <property type="project" value="InterPro"/>
</dbReference>
<evidence type="ECO:0000256" key="3">
    <source>
        <dbReference type="ARBA" id="ARBA00022989"/>
    </source>
</evidence>
<gene>
    <name evidence="7" type="ORF">Malapachy_2790</name>
</gene>
<dbReference type="RefSeq" id="XP_017990210.1">
    <property type="nucleotide sequence ID" value="XM_018137276.1"/>
</dbReference>
<organism evidence="7 8">
    <name type="scientific">Malassezia pachydermatis</name>
    <dbReference type="NCBI Taxonomy" id="77020"/>
    <lineage>
        <taxon>Eukaryota</taxon>
        <taxon>Fungi</taxon>
        <taxon>Dikarya</taxon>
        <taxon>Basidiomycota</taxon>
        <taxon>Ustilaginomycotina</taxon>
        <taxon>Malasseziomycetes</taxon>
        <taxon>Malasseziales</taxon>
        <taxon>Malasseziaceae</taxon>
        <taxon>Malassezia</taxon>
    </lineage>
</organism>
<dbReference type="Pfam" id="PF04116">
    <property type="entry name" value="FA_hydroxylase"/>
    <property type="match status" value="1"/>
</dbReference>
<evidence type="ECO:0000256" key="1">
    <source>
        <dbReference type="ARBA" id="ARBA00004370"/>
    </source>
</evidence>
<name>A0A0M8MJ49_9BASI</name>
<evidence type="ECO:0000313" key="7">
    <source>
        <dbReference type="EMBL" id="KOS12578.1"/>
    </source>
</evidence>
<dbReference type="EMBL" id="LGAV01000011">
    <property type="protein sequence ID" value="KOS12578.1"/>
    <property type="molecule type" value="Genomic_DNA"/>
</dbReference>
<dbReference type="PANTHER" id="PTHR11863">
    <property type="entry name" value="STEROL DESATURASE"/>
    <property type="match status" value="1"/>
</dbReference>
<feature type="transmembrane region" description="Helical" evidence="5">
    <location>
        <begin position="42"/>
        <end position="62"/>
    </location>
</feature>
<keyword evidence="4 5" id="KW-0472">Membrane</keyword>
<dbReference type="GO" id="GO:0016020">
    <property type="term" value="C:membrane"/>
    <property type="evidence" value="ECO:0007669"/>
    <property type="project" value="UniProtKB-SubCell"/>
</dbReference>
<feature type="transmembrane region" description="Helical" evidence="5">
    <location>
        <begin position="92"/>
        <end position="112"/>
    </location>
</feature>
<accession>A0A0M8MJ49</accession>
<dbReference type="GO" id="GO:0016491">
    <property type="term" value="F:oxidoreductase activity"/>
    <property type="evidence" value="ECO:0007669"/>
    <property type="project" value="InterPro"/>
</dbReference>
<evidence type="ECO:0000256" key="4">
    <source>
        <dbReference type="ARBA" id="ARBA00023136"/>
    </source>
</evidence>
<evidence type="ECO:0000256" key="5">
    <source>
        <dbReference type="SAM" id="Phobius"/>
    </source>
</evidence>
<feature type="transmembrane region" description="Helical" evidence="5">
    <location>
        <begin position="367"/>
        <end position="391"/>
    </location>
</feature>
<dbReference type="InterPro" id="IPR050307">
    <property type="entry name" value="Sterol_Desaturase_Related"/>
</dbReference>
<keyword evidence="8" id="KW-1185">Reference proteome</keyword>
<evidence type="ECO:0000259" key="6">
    <source>
        <dbReference type="Pfam" id="PF04116"/>
    </source>
</evidence>
<reference evidence="7 8" key="1">
    <citation type="submission" date="2015-07" db="EMBL/GenBank/DDBJ databases">
        <title>Draft Genome Sequence of Malassezia furfur CBS1878 and Malassezia pachydermatis CBS1879.</title>
        <authorList>
            <person name="Triana S."/>
            <person name="Ohm R."/>
            <person name="Gonzalez A."/>
            <person name="DeCock H."/>
            <person name="Restrepo S."/>
            <person name="Celis A."/>
        </authorList>
    </citation>
    <scope>NUCLEOTIDE SEQUENCE [LARGE SCALE GENOMIC DNA]</scope>
    <source>
        <strain evidence="7 8">CBS 1879</strain>
    </source>
</reference>
<dbReference type="STRING" id="77020.A0A0M8MJ49"/>
<comment type="caution">
    <text evidence="7">The sequence shown here is derived from an EMBL/GenBank/DDBJ whole genome shotgun (WGS) entry which is preliminary data.</text>
</comment>
<dbReference type="InterPro" id="IPR006694">
    <property type="entry name" value="Fatty_acid_hydroxylase"/>
</dbReference>
<dbReference type="OrthoDB" id="408954at2759"/>
<keyword evidence="2 5" id="KW-0812">Transmembrane</keyword>
<proteinExistence type="predicted"/>
<protein>
    <submittedName>
        <fullName evidence="7">Sphingosine hydroxylase</fullName>
    </submittedName>
</protein>
<evidence type="ECO:0000256" key="2">
    <source>
        <dbReference type="ARBA" id="ARBA00022692"/>
    </source>
</evidence>
<feature type="transmembrane region" description="Helical" evidence="5">
    <location>
        <begin position="158"/>
        <end position="182"/>
    </location>
</feature>
<dbReference type="GO" id="GO:0005506">
    <property type="term" value="F:iron ion binding"/>
    <property type="evidence" value="ECO:0007669"/>
    <property type="project" value="InterPro"/>
</dbReference>